<comment type="caution">
    <text evidence="1">The sequence shown here is derived from an EMBL/GenBank/DDBJ whole genome shotgun (WGS) entry which is preliminary data.</text>
</comment>
<sequence>MADRTELAELADQVAAALLKAIASAAPKSQSTDGVLHLAQAYALVVSAESDKAPQPPITAN</sequence>
<dbReference type="Proteomes" id="UP000036176">
    <property type="component" value="Unassembled WGS sequence"/>
</dbReference>
<gene>
    <name evidence="1" type="ORF">MCHUDSM44219_03363</name>
</gene>
<dbReference type="EMBL" id="JYNX01000039">
    <property type="protein sequence ID" value="KMO77133.1"/>
    <property type="molecule type" value="Genomic_DNA"/>
</dbReference>
<evidence type="ECO:0000313" key="1">
    <source>
        <dbReference type="EMBL" id="KMO77133.1"/>
    </source>
</evidence>
<organism evidence="1 2">
    <name type="scientific">Mycolicibacterium chubuense</name>
    <name type="common">Mycobacterium chubuense</name>
    <dbReference type="NCBI Taxonomy" id="1800"/>
    <lineage>
        <taxon>Bacteria</taxon>
        <taxon>Bacillati</taxon>
        <taxon>Actinomycetota</taxon>
        <taxon>Actinomycetes</taxon>
        <taxon>Mycobacteriales</taxon>
        <taxon>Mycobacteriaceae</taxon>
        <taxon>Mycolicibacterium</taxon>
    </lineage>
</organism>
<name>A0A0J6W5Q7_MYCCU</name>
<dbReference type="RefSeq" id="WP_048419334.1">
    <property type="nucleotide sequence ID" value="NZ_JYNX01000039.1"/>
</dbReference>
<dbReference type="AlphaFoldDB" id="A0A0J6W5Q7"/>
<accession>A0A0J6W5Q7</accession>
<dbReference type="OrthoDB" id="4764807at2"/>
<dbReference type="PATRIC" id="fig|1800.3.peg.3378"/>
<proteinExistence type="predicted"/>
<protein>
    <submittedName>
        <fullName evidence="1">Uncharacterized protein</fullName>
    </submittedName>
</protein>
<keyword evidence="2" id="KW-1185">Reference proteome</keyword>
<reference evidence="1 2" key="1">
    <citation type="journal article" date="2015" name="Genome Biol. Evol.">
        <title>Characterization of Three Mycobacterium spp. with Potential Use in Bioremediation by Genome Sequencing and Comparative Genomics.</title>
        <authorList>
            <person name="Das S."/>
            <person name="Pettersson B.M."/>
            <person name="Behra P.R."/>
            <person name="Ramesh M."/>
            <person name="Dasgupta S."/>
            <person name="Bhattacharya A."/>
            <person name="Kirsebom L.A."/>
        </authorList>
    </citation>
    <scope>NUCLEOTIDE SEQUENCE [LARGE SCALE GENOMIC DNA]</scope>
    <source>
        <strain evidence="1 2">DSM 44219</strain>
    </source>
</reference>
<evidence type="ECO:0000313" key="2">
    <source>
        <dbReference type="Proteomes" id="UP000036176"/>
    </source>
</evidence>